<dbReference type="Proteomes" id="UP001489902">
    <property type="component" value="Chromosome 8"/>
</dbReference>
<organism evidence="1 2">
    <name type="scientific">Fusarium acuminatum</name>
    <dbReference type="NCBI Taxonomy" id="5515"/>
    <lineage>
        <taxon>Eukaryota</taxon>
        <taxon>Fungi</taxon>
        <taxon>Dikarya</taxon>
        <taxon>Ascomycota</taxon>
        <taxon>Pezizomycotina</taxon>
        <taxon>Sordariomycetes</taxon>
        <taxon>Hypocreomycetidae</taxon>
        <taxon>Hypocreales</taxon>
        <taxon>Nectriaceae</taxon>
        <taxon>Fusarium</taxon>
        <taxon>Fusarium tricinctum species complex</taxon>
    </lineage>
</organism>
<accession>A0ABZ2XCD2</accession>
<evidence type="ECO:0000313" key="1">
    <source>
        <dbReference type="EMBL" id="WZH50331.1"/>
    </source>
</evidence>
<name>A0ABZ2XCD2_9HYPO</name>
<proteinExistence type="predicted"/>
<gene>
    <name evidence="1" type="ORF">QYS62_011575</name>
</gene>
<dbReference type="EMBL" id="CP151267">
    <property type="protein sequence ID" value="WZH50331.1"/>
    <property type="molecule type" value="Genomic_DNA"/>
</dbReference>
<evidence type="ECO:0000313" key="2">
    <source>
        <dbReference type="Proteomes" id="UP001489902"/>
    </source>
</evidence>
<protein>
    <submittedName>
        <fullName evidence="1">Uncharacterized protein</fullName>
    </submittedName>
</protein>
<keyword evidence="2" id="KW-1185">Reference proteome</keyword>
<reference evidence="1 2" key="1">
    <citation type="submission" date="2024-04" db="EMBL/GenBank/DDBJ databases">
        <title>Complete genome sequence of Fusarium acuminatum.</title>
        <authorList>
            <person name="Lan B."/>
        </authorList>
    </citation>
    <scope>NUCLEOTIDE SEQUENCE [LARGE SCALE GENOMIC DNA]</scope>
    <source>
        <strain evidence="1">1A</strain>
    </source>
</reference>
<sequence length="60" mass="6705">MTVSLLNASTHPEMPYLRRLIAEQHHGVMPLLLEGPTKRRPGGLRSRSLAIEPVALQVHQ</sequence>